<evidence type="ECO:0000256" key="1">
    <source>
        <dbReference type="SAM" id="Phobius"/>
    </source>
</evidence>
<keyword evidence="1" id="KW-0472">Membrane</keyword>
<sequence>MNRAQFSTYVWSAYLLSAGAMILIAPTSLFTWVGLHDPGNGMWLRLSGMLLGTMGYFFLEAARADNRQFMLWGARARMIPILFLSLFVIQGLESPLVLSCGILDVFTGLWTLHALRADAADPIAVVK</sequence>
<protein>
    <submittedName>
        <fullName evidence="2">Uncharacterized protein</fullName>
    </submittedName>
</protein>
<dbReference type="Proteomes" id="UP001202961">
    <property type="component" value="Unassembled WGS sequence"/>
</dbReference>
<keyword evidence="3" id="KW-1185">Reference proteome</keyword>
<gene>
    <name evidence="2" type="ORF">NB063_13175</name>
</gene>
<dbReference type="EMBL" id="JAMQBK010000032">
    <property type="protein sequence ID" value="MCM2371557.1"/>
    <property type="molecule type" value="Genomic_DNA"/>
</dbReference>
<evidence type="ECO:0000313" key="2">
    <source>
        <dbReference type="EMBL" id="MCM2371557.1"/>
    </source>
</evidence>
<feature type="transmembrane region" description="Helical" evidence="1">
    <location>
        <begin position="41"/>
        <end position="59"/>
    </location>
</feature>
<name>A0ABT0U3T5_9BACT</name>
<organism evidence="2 3">
    <name type="scientific">Aporhodopirellula aestuarii</name>
    <dbReference type="NCBI Taxonomy" id="2950107"/>
    <lineage>
        <taxon>Bacteria</taxon>
        <taxon>Pseudomonadati</taxon>
        <taxon>Planctomycetota</taxon>
        <taxon>Planctomycetia</taxon>
        <taxon>Pirellulales</taxon>
        <taxon>Pirellulaceae</taxon>
        <taxon>Aporhodopirellula</taxon>
    </lineage>
</organism>
<evidence type="ECO:0000313" key="3">
    <source>
        <dbReference type="Proteomes" id="UP001202961"/>
    </source>
</evidence>
<comment type="caution">
    <text evidence="2">The sequence shown here is derived from an EMBL/GenBank/DDBJ whole genome shotgun (WGS) entry which is preliminary data.</text>
</comment>
<dbReference type="RefSeq" id="WP_250929195.1">
    <property type="nucleotide sequence ID" value="NZ_JAMQBK010000032.1"/>
</dbReference>
<feature type="transmembrane region" description="Helical" evidence="1">
    <location>
        <begin position="12"/>
        <end position="35"/>
    </location>
</feature>
<reference evidence="2 3" key="1">
    <citation type="journal article" date="2022" name="Syst. Appl. Microbiol.">
        <title>Rhodopirellula aestuarii sp. nov., a novel member of the genus Rhodopirellula isolated from brackish sediments collected in the Tagus River estuary, Portugal.</title>
        <authorList>
            <person name="Vitorino I.R."/>
            <person name="Klimek D."/>
            <person name="Calusinska M."/>
            <person name="Lobo-da-Cunha A."/>
            <person name="Vasconcelos V."/>
            <person name="Lage O.M."/>
        </authorList>
    </citation>
    <scope>NUCLEOTIDE SEQUENCE [LARGE SCALE GENOMIC DNA]</scope>
    <source>
        <strain evidence="2 3">ICT_H3.1</strain>
    </source>
</reference>
<keyword evidence="1" id="KW-0812">Transmembrane</keyword>
<proteinExistence type="predicted"/>
<accession>A0ABT0U3T5</accession>
<keyword evidence="1" id="KW-1133">Transmembrane helix</keyword>